<dbReference type="Proteomes" id="UP000198916">
    <property type="component" value="Unassembled WGS sequence"/>
</dbReference>
<dbReference type="EMBL" id="FNZR01000002">
    <property type="protein sequence ID" value="SEK65006.1"/>
    <property type="molecule type" value="Genomic_DNA"/>
</dbReference>
<feature type="transmembrane region" description="Helical" evidence="1">
    <location>
        <begin position="14"/>
        <end position="30"/>
    </location>
</feature>
<protein>
    <submittedName>
        <fullName evidence="2">Uncharacterized protein</fullName>
    </submittedName>
</protein>
<feature type="transmembrane region" description="Helical" evidence="1">
    <location>
        <begin position="42"/>
        <end position="61"/>
    </location>
</feature>
<dbReference type="STRING" id="332977.SAMN05421740_102337"/>
<accession>A0A1H7IRF0</accession>
<organism evidence="2 3">
    <name type="scientific">Parapedobacter koreensis</name>
    <dbReference type="NCBI Taxonomy" id="332977"/>
    <lineage>
        <taxon>Bacteria</taxon>
        <taxon>Pseudomonadati</taxon>
        <taxon>Bacteroidota</taxon>
        <taxon>Sphingobacteriia</taxon>
        <taxon>Sphingobacteriales</taxon>
        <taxon>Sphingobacteriaceae</taxon>
        <taxon>Parapedobacter</taxon>
    </lineage>
</organism>
<keyword evidence="1" id="KW-0812">Transmembrane</keyword>
<proteinExistence type="predicted"/>
<keyword evidence="3" id="KW-1185">Reference proteome</keyword>
<keyword evidence="1" id="KW-0472">Membrane</keyword>
<keyword evidence="1" id="KW-1133">Transmembrane helix</keyword>
<dbReference type="AlphaFoldDB" id="A0A1H7IRF0"/>
<evidence type="ECO:0000313" key="3">
    <source>
        <dbReference type="Proteomes" id="UP000198916"/>
    </source>
</evidence>
<evidence type="ECO:0000256" key="1">
    <source>
        <dbReference type="SAM" id="Phobius"/>
    </source>
</evidence>
<evidence type="ECO:0000313" key="2">
    <source>
        <dbReference type="EMBL" id="SEK65006.1"/>
    </source>
</evidence>
<gene>
    <name evidence="2" type="ORF">SAMN05421740_102337</name>
</gene>
<reference evidence="3" key="1">
    <citation type="submission" date="2016-10" db="EMBL/GenBank/DDBJ databases">
        <authorList>
            <person name="Varghese N."/>
            <person name="Submissions S."/>
        </authorList>
    </citation>
    <scope>NUCLEOTIDE SEQUENCE [LARGE SCALE GENOMIC DNA]</scope>
    <source>
        <strain evidence="3">Jip14</strain>
    </source>
</reference>
<name>A0A1H7IRF0_9SPHI</name>
<dbReference type="RefSeq" id="WP_090603472.1">
    <property type="nucleotide sequence ID" value="NZ_FNZR01000002.1"/>
</dbReference>
<sequence>MNNENNKDGLSRRWFIRSNAVPPIGFLLYFKHRQQYPNKAKSALTSAIIGIPMALIAGYIMNTYILN</sequence>